<feature type="region of interest" description="Disordered" evidence="1">
    <location>
        <begin position="1"/>
        <end position="75"/>
    </location>
</feature>
<evidence type="ECO:0000256" key="1">
    <source>
        <dbReference type="SAM" id="MobiDB-lite"/>
    </source>
</evidence>
<organism evidence="2 3">
    <name type="scientific">Taxus chinensis</name>
    <name type="common">Chinese yew</name>
    <name type="synonym">Taxus wallichiana var. chinensis</name>
    <dbReference type="NCBI Taxonomy" id="29808"/>
    <lineage>
        <taxon>Eukaryota</taxon>
        <taxon>Viridiplantae</taxon>
        <taxon>Streptophyta</taxon>
        <taxon>Embryophyta</taxon>
        <taxon>Tracheophyta</taxon>
        <taxon>Spermatophyta</taxon>
        <taxon>Pinopsida</taxon>
        <taxon>Pinidae</taxon>
        <taxon>Conifers II</taxon>
        <taxon>Cupressales</taxon>
        <taxon>Taxaceae</taxon>
        <taxon>Taxus</taxon>
    </lineage>
</organism>
<proteinExistence type="predicted"/>
<protein>
    <submittedName>
        <fullName evidence="2">Uncharacterized protein</fullName>
    </submittedName>
</protein>
<feature type="compositionally biased region" description="Acidic residues" evidence="1">
    <location>
        <begin position="1"/>
        <end position="16"/>
    </location>
</feature>
<dbReference type="Proteomes" id="UP000824469">
    <property type="component" value="Unassembled WGS sequence"/>
</dbReference>
<name>A0AA38LHQ4_TAXCH</name>
<feature type="non-terminal residue" evidence="2">
    <location>
        <position position="1"/>
    </location>
</feature>
<gene>
    <name evidence="2" type="ORF">KI387_017684</name>
</gene>
<dbReference type="EMBL" id="JAHRHJ020000003">
    <property type="protein sequence ID" value="KAH9323045.1"/>
    <property type="molecule type" value="Genomic_DNA"/>
</dbReference>
<feature type="compositionally biased region" description="Basic and acidic residues" evidence="1">
    <location>
        <begin position="50"/>
        <end position="67"/>
    </location>
</feature>
<sequence length="75" mass="8632">EEIEGAEEANSEETESLDAYIGDKDEDKPEGGQDHLVYYIHDSKDEEGEEKYNKEDEEETNKKEAYDQKNGVSEE</sequence>
<evidence type="ECO:0000313" key="3">
    <source>
        <dbReference type="Proteomes" id="UP000824469"/>
    </source>
</evidence>
<evidence type="ECO:0000313" key="2">
    <source>
        <dbReference type="EMBL" id="KAH9323045.1"/>
    </source>
</evidence>
<feature type="compositionally biased region" description="Basic and acidic residues" evidence="1">
    <location>
        <begin position="21"/>
        <end position="33"/>
    </location>
</feature>
<keyword evidence="3" id="KW-1185">Reference proteome</keyword>
<dbReference type="AlphaFoldDB" id="A0AA38LHQ4"/>
<comment type="caution">
    <text evidence="2">The sequence shown here is derived from an EMBL/GenBank/DDBJ whole genome shotgun (WGS) entry which is preliminary data.</text>
</comment>
<feature type="non-terminal residue" evidence="2">
    <location>
        <position position="75"/>
    </location>
</feature>
<accession>A0AA38LHQ4</accession>
<reference evidence="2 3" key="1">
    <citation type="journal article" date="2021" name="Nat. Plants">
        <title>The Taxus genome provides insights into paclitaxel biosynthesis.</title>
        <authorList>
            <person name="Xiong X."/>
            <person name="Gou J."/>
            <person name="Liao Q."/>
            <person name="Li Y."/>
            <person name="Zhou Q."/>
            <person name="Bi G."/>
            <person name="Li C."/>
            <person name="Du R."/>
            <person name="Wang X."/>
            <person name="Sun T."/>
            <person name="Guo L."/>
            <person name="Liang H."/>
            <person name="Lu P."/>
            <person name="Wu Y."/>
            <person name="Zhang Z."/>
            <person name="Ro D.K."/>
            <person name="Shang Y."/>
            <person name="Huang S."/>
            <person name="Yan J."/>
        </authorList>
    </citation>
    <scope>NUCLEOTIDE SEQUENCE [LARGE SCALE GENOMIC DNA]</scope>
    <source>
        <strain evidence="2">Ta-2019</strain>
    </source>
</reference>